<evidence type="ECO:0000256" key="3">
    <source>
        <dbReference type="ARBA" id="ARBA00022630"/>
    </source>
</evidence>
<organism evidence="9 10">
    <name type="scientific">Parasphaerochaeta coccoides (strain ATCC BAA-1237 / DSM 17374 / SPN1)</name>
    <name type="common">Sphaerochaeta coccoides</name>
    <dbReference type="NCBI Taxonomy" id="760011"/>
    <lineage>
        <taxon>Bacteria</taxon>
        <taxon>Pseudomonadati</taxon>
        <taxon>Spirochaetota</taxon>
        <taxon>Spirochaetia</taxon>
        <taxon>Spirochaetales</taxon>
        <taxon>Sphaerochaetaceae</taxon>
        <taxon>Parasphaerochaeta</taxon>
    </lineage>
</organism>
<dbReference type="Pfam" id="PF00881">
    <property type="entry name" value="Nitroreductase"/>
    <property type="match status" value="1"/>
</dbReference>
<dbReference type="STRING" id="760011.Spico_1107"/>
<evidence type="ECO:0000256" key="4">
    <source>
        <dbReference type="ARBA" id="ARBA00022643"/>
    </source>
</evidence>
<dbReference type="PANTHER" id="PTHR23026:SF125">
    <property type="entry name" value="OXYGEN-INSENSITIVE NAD(P)H NITROREDUCTASE"/>
    <property type="match status" value="1"/>
</dbReference>
<dbReference type="Gene3D" id="3.40.109.10">
    <property type="entry name" value="NADH Oxidase"/>
    <property type="match status" value="1"/>
</dbReference>
<evidence type="ECO:0000313" key="10">
    <source>
        <dbReference type="Proteomes" id="UP000007939"/>
    </source>
</evidence>
<comment type="cofactor">
    <cofactor evidence="1">
        <name>FMN</name>
        <dbReference type="ChEBI" id="CHEBI:58210"/>
    </cofactor>
</comment>
<dbReference type="eggNOG" id="COG0778">
    <property type="taxonomic scope" value="Bacteria"/>
</dbReference>
<evidence type="ECO:0000256" key="1">
    <source>
        <dbReference type="ARBA" id="ARBA00001917"/>
    </source>
</evidence>
<dbReference type="RefSeq" id="WP_013739723.1">
    <property type="nucleotide sequence ID" value="NC_015436.1"/>
</dbReference>
<gene>
    <name evidence="9" type="ordered locus">Spico_1107</name>
</gene>
<evidence type="ECO:0000256" key="6">
    <source>
        <dbReference type="ARBA" id="ARBA00023002"/>
    </source>
</evidence>
<keyword evidence="10" id="KW-1185">Reference proteome</keyword>
<dbReference type="CDD" id="cd02149">
    <property type="entry name" value="NfsB-like"/>
    <property type="match status" value="1"/>
</dbReference>
<evidence type="ECO:0000256" key="7">
    <source>
        <dbReference type="ARBA" id="ARBA00023027"/>
    </source>
</evidence>
<sequence length="207" mass="23500">MKEGKSFMAAMERRFACKNYADRPVEDADIAFILECGRLSPTSFGLEMWEFHVVKTPGMRMALHDACFGQQAMKSAPLSIIVTARKGESYDPYGELIRQRASRFPGTMDEFVDDFQGFHEYLKDKGFLDQWSEKQCYIAIANMMTGAASLGIQSCAIEGFRNDKVLALLGRNPAHWNVGLISTFGYPAEDETRERIREPLENLAFYH</sequence>
<reference evidence="9 10" key="2">
    <citation type="journal article" date="2012" name="Stand. Genomic Sci.">
        <title>Complete genome sequence of the termite hindgut bacterium Spirochaeta coccoides type strain (SPN1(T)), reclassification in the genus Sphaerochaeta as Sphaerochaeta coccoides comb. nov. and emendations of the family Spirochaetaceae and the genus Sphaerochaeta.</title>
        <authorList>
            <person name="Abt B."/>
            <person name="Han C."/>
            <person name="Scheuner C."/>
            <person name="Lu M."/>
            <person name="Lapidus A."/>
            <person name="Nolan M."/>
            <person name="Lucas S."/>
            <person name="Hammon N."/>
            <person name="Deshpande S."/>
            <person name="Cheng J.F."/>
            <person name="Tapia R."/>
            <person name="Goodwin L.A."/>
            <person name="Pitluck S."/>
            <person name="Liolios K."/>
            <person name="Pagani I."/>
            <person name="Ivanova N."/>
            <person name="Mavromatis K."/>
            <person name="Mikhailova N."/>
            <person name="Huntemann M."/>
            <person name="Pati A."/>
            <person name="Chen A."/>
            <person name="Palaniappan K."/>
            <person name="Land M."/>
            <person name="Hauser L."/>
            <person name="Brambilla E.M."/>
            <person name="Rohde M."/>
            <person name="Spring S."/>
            <person name="Gronow S."/>
            <person name="Goker M."/>
            <person name="Woyke T."/>
            <person name="Bristow J."/>
            <person name="Eisen J.A."/>
            <person name="Markowitz V."/>
            <person name="Hugenholtz P."/>
            <person name="Kyrpides N.C."/>
            <person name="Klenk H.P."/>
            <person name="Detter J.C."/>
        </authorList>
    </citation>
    <scope>NUCLEOTIDE SEQUENCE [LARGE SCALE GENOMIC DNA]</scope>
    <source>
        <strain evidence="10">ATCC BAA-1237 / DSM 17374 / SPN1</strain>
    </source>
</reference>
<evidence type="ECO:0000259" key="8">
    <source>
        <dbReference type="Pfam" id="PF00881"/>
    </source>
</evidence>
<evidence type="ECO:0000256" key="5">
    <source>
        <dbReference type="ARBA" id="ARBA00022857"/>
    </source>
</evidence>
<dbReference type="GO" id="GO:0046256">
    <property type="term" value="P:2,4,6-trinitrotoluene catabolic process"/>
    <property type="evidence" value="ECO:0007669"/>
    <property type="project" value="TreeGrafter"/>
</dbReference>
<dbReference type="EMBL" id="CP002659">
    <property type="protein sequence ID" value="AEC02328.1"/>
    <property type="molecule type" value="Genomic_DNA"/>
</dbReference>
<feature type="domain" description="Nitroreductase" evidence="8">
    <location>
        <begin position="12"/>
        <end position="186"/>
    </location>
</feature>
<name>F4GKD2_PARC1</name>
<evidence type="ECO:0000313" key="9">
    <source>
        <dbReference type="EMBL" id="AEC02328.1"/>
    </source>
</evidence>
<accession>F4GKD2</accession>
<dbReference type="InterPro" id="IPR029479">
    <property type="entry name" value="Nitroreductase"/>
</dbReference>
<dbReference type="InterPro" id="IPR000415">
    <property type="entry name" value="Nitroreductase-like"/>
</dbReference>
<keyword evidence="7" id="KW-0520">NAD</keyword>
<dbReference type="AlphaFoldDB" id="F4GKD2"/>
<protein>
    <submittedName>
        <fullName evidence="9">Nitroreductase</fullName>
    </submittedName>
</protein>
<proteinExistence type="inferred from homology"/>
<reference evidence="10" key="1">
    <citation type="submission" date="2011-04" db="EMBL/GenBank/DDBJ databases">
        <title>The complete genome of Spirochaeta coccoides DSM 17374.</title>
        <authorList>
            <person name="Lucas S."/>
            <person name="Copeland A."/>
            <person name="Lapidus A."/>
            <person name="Bruce D."/>
            <person name="Goodwin L."/>
            <person name="Pitluck S."/>
            <person name="Peters L."/>
            <person name="Kyrpides N."/>
            <person name="Mavromatis K."/>
            <person name="Pagani I."/>
            <person name="Ivanova N."/>
            <person name="Ovchinnikova G."/>
            <person name="Lu M."/>
            <person name="Detter J.C."/>
            <person name="Tapia R."/>
            <person name="Han C."/>
            <person name="Land M."/>
            <person name="Hauser L."/>
            <person name="Markowitz V."/>
            <person name="Cheng J.-F."/>
            <person name="Hugenholtz P."/>
            <person name="Woyke T."/>
            <person name="Wu D."/>
            <person name="Spring S."/>
            <person name="Schroeder M."/>
            <person name="Brambilla E."/>
            <person name="Klenk H.-P."/>
            <person name="Eisen J.A."/>
        </authorList>
    </citation>
    <scope>NUCLEOTIDE SEQUENCE [LARGE SCALE GENOMIC DNA]</scope>
    <source>
        <strain evidence="10">ATCC BAA-1237 / DSM 17374 / SPN1</strain>
    </source>
</reference>
<dbReference type="Proteomes" id="UP000007939">
    <property type="component" value="Chromosome"/>
</dbReference>
<keyword evidence="4" id="KW-0288">FMN</keyword>
<keyword evidence="3" id="KW-0285">Flavoprotein</keyword>
<dbReference type="GO" id="GO:0005829">
    <property type="term" value="C:cytosol"/>
    <property type="evidence" value="ECO:0007669"/>
    <property type="project" value="TreeGrafter"/>
</dbReference>
<dbReference type="KEGG" id="scc:Spico_1107"/>
<dbReference type="SUPFAM" id="SSF55469">
    <property type="entry name" value="FMN-dependent nitroreductase-like"/>
    <property type="match status" value="1"/>
</dbReference>
<dbReference type="HOGENOM" id="CLU_070764_4_1_12"/>
<dbReference type="PANTHER" id="PTHR23026">
    <property type="entry name" value="NADPH NITROREDUCTASE"/>
    <property type="match status" value="1"/>
</dbReference>
<evidence type="ECO:0000256" key="2">
    <source>
        <dbReference type="ARBA" id="ARBA00007118"/>
    </source>
</evidence>
<dbReference type="InterPro" id="IPR033878">
    <property type="entry name" value="NfsB-like"/>
</dbReference>
<keyword evidence="6" id="KW-0560">Oxidoreductase</keyword>
<keyword evidence="5" id="KW-0521">NADP</keyword>
<dbReference type="InterPro" id="IPR050627">
    <property type="entry name" value="Nitroreductase/BluB"/>
</dbReference>
<comment type="similarity">
    <text evidence="2">Belongs to the nitroreductase family.</text>
</comment>
<dbReference type="GO" id="GO:0046857">
    <property type="term" value="F:oxidoreductase activity, acting on other nitrogenous compounds as donors, with NAD or NADP as acceptor"/>
    <property type="evidence" value="ECO:0007669"/>
    <property type="project" value="TreeGrafter"/>
</dbReference>